<dbReference type="InterPro" id="IPR050086">
    <property type="entry name" value="MetN_ABC_transporter-like"/>
</dbReference>
<keyword evidence="6" id="KW-0472">Membrane</keyword>
<evidence type="ECO:0000256" key="1">
    <source>
        <dbReference type="ARBA" id="ARBA00022448"/>
    </source>
</evidence>
<keyword evidence="5" id="KW-1278">Translocase</keyword>
<evidence type="ECO:0000256" key="5">
    <source>
        <dbReference type="ARBA" id="ARBA00022967"/>
    </source>
</evidence>
<dbReference type="InterPro" id="IPR012693">
    <property type="entry name" value="ABC_transpr_PhnC"/>
</dbReference>
<keyword evidence="10" id="KW-1185">Reference proteome</keyword>
<evidence type="ECO:0000256" key="4">
    <source>
        <dbReference type="ARBA" id="ARBA00022840"/>
    </source>
</evidence>
<dbReference type="Proteomes" id="UP000260665">
    <property type="component" value="Unassembled WGS sequence"/>
</dbReference>
<sequence length="285" mass="30642">MSTLPVPAIRITHASKSFNRRAKALDGVNATIAVGECVGLLGASGSGKSTLLRSICGLERLDGKSSAVELFGQPLQTGGVLSPDIRALRRQTGIIFQQFNLVGRMNVLSNVLTGLLPGMPLWRSLAGRFTDAEHLQALQALDSVGLADYAFQRASTLSGGQQQRAAVARALLQGARILLADEPVSSLDPESARRVMDLLHHLNRSQGMTLVVSLHNVTMARRYCDRIIALRAGELVFDGPPLELDDTKLRFLYGSSSEELLTEHDPLDAPPLPLPVSHQTEVLAA</sequence>
<evidence type="ECO:0000313" key="9">
    <source>
        <dbReference type="EMBL" id="RFO97094.1"/>
    </source>
</evidence>
<gene>
    <name evidence="9" type="primary">phnC</name>
    <name evidence="9" type="ORF">DIC66_08060</name>
</gene>
<evidence type="ECO:0000259" key="8">
    <source>
        <dbReference type="PROSITE" id="PS50893"/>
    </source>
</evidence>
<dbReference type="RefSeq" id="WP_117175941.1">
    <property type="nucleotide sequence ID" value="NZ_QFZK01000004.1"/>
</dbReference>
<dbReference type="Gene3D" id="3.40.50.300">
    <property type="entry name" value="P-loop containing nucleotide triphosphate hydrolases"/>
    <property type="match status" value="1"/>
</dbReference>
<evidence type="ECO:0000256" key="6">
    <source>
        <dbReference type="ARBA" id="ARBA00023136"/>
    </source>
</evidence>
<dbReference type="GO" id="GO:0016020">
    <property type="term" value="C:membrane"/>
    <property type="evidence" value="ECO:0007669"/>
    <property type="project" value="InterPro"/>
</dbReference>
<keyword evidence="2" id="KW-1003">Cell membrane</keyword>
<proteinExistence type="predicted"/>
<dbReference type="PROSITE" id="PS00211">
    <property type="entry name" value="ABC_TRANSPORTER_1"/>
    <property type="match status" value="1"/>
</dbReference>
<dbReference type="OrthoDB" id="9802264at2"/>
<evidence type="ECO:0000256" key="7">
    <source>
        <dbReference type="SAM" id="MobiDB-lite"/>
    </source>
</evidence>
<dbReference type="EMBL" id="QFZK01000004">
    <property type="protein sequence ID" value="RFO97094.1"/>
    <property type="molecule type" value="Genomic_DNA"/>
</dbReference>
<name>A0A3E1RCK3_9BURK</name>
<keyword evidence="1" id="KW-0813">Transport</keyword>
<accession>A0A3E1RCK3</accession>
<dbReference type="GO" id="GO:0015416">
    <property type="term" value="F:ABC-type phosphonate transporter activity"/>
    <property type="evidence" value="ECO:0007669"/>
    <property type="project" value="InterPro"/>
</dbReference>
<dbReference type="GO" id="GO:0016887">
    <property type="term" value="F:ATP hydrolysis activity"/>
    <property type="evidence" value="ECO:0007669"/>
    <property type="project" value="InterPro"/>
</dbReference>
<dbReference type="PROSITE" id="PS50893">
    <property type="entry name" value="ABC_TRANSPORTER_2"/>
    <property type="match status" value="1"/>
</dbReference>
<keyword evidence="3" id="KW-0547">Nucleotide-binding</keyword>
<dbReference type="PANTHER" id="PTHR43166">
    <property type="entry name" value="AMINO ACID IMPORT ATP-BINDING PROTEIN"/>
    <property type="match status" value="1"/>
</dbReference>
<feature type="region of interest" description="Disordered" evidence="7">
    <location>
        <begin position="262"/>
        <end position="285"/>
    </location>
</feature>
<dbReference type="PANTHER" id="PTHR43166:SF6">
    <property type="entry name" value="PHOSPHONATES IMPORT ATP-BINDING PROTEIN PHNC"/>
    <property type="match status" value="1"/>
</dbReference>
<dbReference type="InterPro" id="IPR003439">
    <property type="entry name" value="ABC_transporter-like_ATP-bd"/>
</dbReference>
<evidence type="ECO:0000313" key="10">
    <source>
        <dbReference type="Proteomes" id="UP000260665"/>
    </source>
</evidence>
<dbReference type="InterPro" id="IPR003593">
    <property type="entry name" value="AAA+_ATPase"/>
</dbReference>
<comment type="caution">
    <text evidence="9">The sequence shown here is derived from an EMBL/GenBank/DDBJ whole genome shotgun (WGS) entry which is preliminary data.</text>
</comment>
<dbReference type="Pfam" id="PF00005">
    <property type="entry name" value="ABC_tran"/>
    <property type="match status" value="1"/>
</dbReference>
<dbReference type="InterPro" id="IPR027417">
    <property type="entry name" value="P-loop_NTPase"/>
</dbReference>
<reference evidence="9 10" key="1">
    <citation type="submission" date="2018-05" db="EMBL/GenBank/DDBJ databases">
        <title>Rhodoferax soyangensis sp.nov., isolated from an oligotrophic freshwater lake.</title>
        <authorList>
            <person name="Park M."/>
        </authorList>
    </citation>
    <scope>NUCLEOTIDE SEQUENCE [LARGE SCALE GENOMIC DNA]</scope>
    <source>
        <strain evidence="9 10">IMCC26218</strain>
    </source>
</reference>
<dbReference type="SMART" id="SM00382">
    <property type="entry name" value="AAA"/>
    <property type="match status" value="1"/>
</dbReference>
<dbReference type="NCBIfam" id="TIGR02315">
    <property type="entry name" value="ABC_phnC"/>
    <property type="match status" value="1"/>
</dbReference>
<dbReference type="GO" id="GO:0005524">
    <property type="term" value="F:ATP binding"/>
    <property type="evidence" value="ECO:0007669"/>
    <property type="project" value="UniProtKB-KW"/>
</dbReference>
<feature type="domain" description="ABC transporter" evidence="8">
    <location>
        <begin position="9"/>
        <end position="257"/>
    </location>
</feature>
<dbReference type="AlphaFoldDB" id="A0A3E1RCK3"/>
<dbReference type="CDD" id="cd03256">
    <property type="entry name" value="ABC_PhnC_transporter"/>
    <property type="match status" value="1"/>
</dbReference>
<dbReference type="SUPFAM" id="SSF52540">
    <property type="entry name" value="P-loop containing nucleoside triphosphate hydrolases"/>
    <property type="match status" value="1"/>
</dbReference>
<protein>
    <submittedName>
        <fullName evidence="9">Phosphonate ABC transporter ATP-binding protein</fullName>
    </submittedName>
</protein>
<dbReference type="InterPro" id="IPR017871">
    <property type="entry name" value="ABC_transporter-like_CS"/>
</dbReference>
<keyword evidence="4 9" id="KW-0067">ATP-binding</keyword>
<organism evidence="9 10">
    <name type="scientific">Rhodoferax lacus</name>
    <dbReference type="NCBI Taxonomy" id="2184758"/>
    <lineage>
        <taxon>Bacteria</taxon>
        <taxon>Pseudomonadati</taxon>
        <taxon>Pseudomonadota</taxon>
        <taxon>Betaproteobacteria</taxon>
        <taxon>Burkholderiales</taxon>
        <taxon>Comamonadaceae</taxon>
        <taxon>Rhodoferax</taxon>
    </lineage>
</organism>
<evidence type="ECO:0000256" key="2">
    <source>
        <dbReference type="ARBA" id="ARBA00022475"/>
    </source>
</evidence>
<evidence type="ECO:0000256" key="3">
    <source>
        <dbReference type="ARBA" id="ARBA00022741"/>
    </source>
</evidence>